<keyword evidence="1" id="KW-1133">Transmembrane helix</keyword>
<reference evidence="2 3" key="1">
    <citation type="submission" date="2018-06" db="EMBL/GenBank/DDBJ databases">
        <title>Genomic Encyclopedia of Archaeal and Bacterial Type Strains, Phase II (KMG-II): from individual species to whole genera.</title>
        <authorList>
            <person name="Goeker M."/>
        </authorList>
    </citation>
    <scope>NUCLEOTIDE SEQUENCE [LARGE SCALE GENOMIC DNA]</scope>
    <source>
        <strain evidence="2 3">DSM 23857</strain>
    </source>
</reference>
<accession>A0A327QW02</accession>
<feature type="transmembrane region" description="Helical" evidence="1">
    <location>
        <begin position="52"/>
        <end position="70"/>
    </location>
</feature>
<organism evidence="2 3">
    <name type="scientific">Chitinophaga skermanii</name>
    <dbReference type="NCBI Taxonomy" id="331697"/>
    <lineage>
        <taxon>Bacteria</taxon>
        <taxon>Pseudomonadati</taxon>
        <taxon>Bacteroidota</taxon>
        <taxon>Chitinophagia</taxon>
        <taxon>Chitinophagales</taxon>
        <taxon>Chitinophagaceae</taxon>
        <taxon>Chitinophaga</taxon>
    </lineage>
</organism>
<feature type="transmembrane region" description="Helical" evidence="1">
    <location>
        <begin position="21"/>
        <end position="40"/>
    </location>
</feature>
<sequence length="162" mass="18900">MHRFFLNPSFIQRARKRLWQQLFFFYGLMLIILGSYYYAYKPTISEVFQSKNLFSLILIPLLIVFLCSMAPRRAVKRMRRIKAYVLTISDNEIMLSLGKEGEITMHYFEVSEIYKFPNGDILVKNANNSKGIHVPYCIELPNEVESLLASFKPLIVVPPPTK</sequence>
<keyword evidence="3" id="KW-1185">Reference proteome</keyword>
<evidence type="ECO:0000313" key="2">
    <source>
        <dbReference type="EMBL" id="RAJ08846.1"/>
    </source>
</evidence>
<dbReference type="Proteomes" id="UP000249547">
    <property type="component" value="Unassembled WGS sequence"/>
</dbReference>
<dbReference type="AlphaFoldDB" id="A0A327QW02"/>
<protein>
    <submittedName>
        <fullName evidence="2">Uncharacterized protein</fullName>
    </submittedName>
</protein>
<dbReference type="EMBL" id="QLLL01000002">
    <property type="protein sequence ID" value="RAJ08846.1"/>
    <property type="molecule type" value="Genomic_DNA"/>
</dbReference>
<name>A0A327QW02_9BACT</name>
<evidence type="ECO:0000313" key="3">
    <source>
        <dbReference type="Proteomes" id="UP000249547"/>
    </source>
</evidence>
<keyword evidence="1" id="KW-0812">Transmembrane</keyword>
<comment type="caution">
    <text evidence="2">The sequence shown here is derived from an EMBL/GenBank/DDBJ whole genome shotgun (WGS) entry which is preliminary data.</text>
</comment>
<evidence type="ECO:0000256" key="1">
    <source>
        <dbReference type="SAM" id="Phobius"/>
    </source>
</evidence>
<proteinExistence type="predicted"/>
<keyword evidence="1" id="KW-0472">Membrane</keyword>
<gene>
    <name evidence="2" type="ORF">LX64_01500</name>
</gene>